<dbReference type="InterPro" id="IPR029016">
    <property type="entry name" value="GAF-like_dom_sf"/>
</dbReference>
<dbReference type="SUPFAM" id="SSF55781">
    <property type="entry name" value="GAF domain-like"/>
    <property type="match status" value="1"/>
</dbReference>
<dbReference type="SUPFAM" id="SSF46785">
    <property type="entry name" value="Winged helix' DNA-binding domain"/>
    <property type="match status" value="1"/>
</dbReference>
<feature type="region of interest" description="Disordered" evidence="4">
    <location>
        <begin position="52"/>
        <end position="72"/>
    </location>
</feature>
<dbReference type="Gene3D" id="1.10.10.10">
    <property type="entry name" value="Winged helix-like DNA-binding domain superfamily/Winged helix DNA-binding domain"/>
    <property type="match status" value="1"/>
</dbReference>
<evidence type="ECO:0008006" key="9">
    <source>
        <dbReference type="Google" id="ProtNLM"/>
    </source>
</evidence>
<dbReference type="InterPro" id="IPR050707">
    <property type="entry name" value="HTH_MetabolicPath_Reg"/>
</dbReference>
<dbReference type="Pfam" id="PF01614">
    <property type="entry name" value="IclR_C"/>
    <property type="match status" value="1"/>
</dbReference>
<dbReference type="Gene3D" id="3.30.450.40">
    <property type="match status" value="1"/>
</dbReference>
<dbReference type="Pfam" id="PF09339">
    <property type="entry name" value="HTH_IclR"/>
    <property type="match status" value="1"/>
</dbReference>
<evidence type="ECO:0000256" key="2">
    <source>
        <dbReference type="ARBA" id="ARBA00023125"/>
    </source>
</evidence>
<dbReference type="GO" id="GO:0003700">
    <property type="term" value="F:DNA-binding transcription factor activity"/>
    <property type="evidence" value="ECO:0007669"/>
    <property type="project" value="TreeGrafter"/>
</dbReference>
<keyword evidence="2" id="KW-0238">DNA-binding</keyword>
<dbReference type="Proteomes" id="UP000242427">
    <property type="component" value="Unassembled WGS sequence"/>
</dbReference>
<evidence type="ECO:0000256" key="4">
    <source>
        <dbReference type="SAM" id="MobiDB-lite"/>
    </source>
</evidence>
<reference evidence="7 8" key="1">
    <citation type="submission" date="2018-03" db="EMBL/GenBank/DDBJ databases">
        <title>Chitinolytic properties of Streptosporangium nondiastaticum TBG75A20.</title>
        <authorList>
            <person name="Gayathri V."/>
            <person name="Shiburaj S."/>
        </authorList>
    </citation>
    <scope>NUCLEOTIDE SEQUENCE [LARGE SCALE GENOMIC DNA]</scope>
    <source>
        <strain evidence="7 8">TBG75A20</strain>
    </source>
</reference>
<dbReference type="PROSITE" id="PS51077">
    <property type="entry name" value="HTH_ICLR"/>
    <property type="match status" value="1"/>
</dbReference>
<dbReference type="InterPro" id="IPR005471">
    <property type="entry name" value="Tscrpt_reg_IclR_N"/>
</dbReference>
<proteinExistence type="predicted"/>
<evidence type="ECO:0000313" key="7">
    <source>
        <dbReference type="EMBL" id="PSJ28477.1"/>
    </source>
</evidence>
<comment type="caution">
    <text evidence="7">The sequence shown here is derived from an EMBL/GenBank/DDBJ whole genome shotgun (WGS) entry which is preliminary data.</text>
</comment>
<gene>
    <name evidence="7" type="ORF">B7P34_12095</name>
</gene>
<keyword evidence="1" id="KW-0805">Transcription regulation</keyword>
<feature type="domain" description="HTH iclR-type" evidence="5">
    <location>
        <begin position="76"/>
        <end position="136"/>
    </location>
</feature>
<dbReference type="EMBL" id="PXWG01000022">
    <property type="protein sequence ID" value="PSJ28477.1"/>
    <property type="molecule type" value="Genomic_DNA"/>
</dbReference>
<name>A0A9X7PHW6_9ACTN</name>
<dbReference type="AlphaFoldDB" id="A0A9X7PHW6"/>
<dbReference type="SMART" id="SM00346">
    <property type="entry name" value="HTH_ICLR"/>
    <property type="match status" value="1"/>
</dbReference>
<organism evidence="7 8">
    <name type="scientific">Streptosporangium nondiastaticum</name>
    <dbReference type="NCBI Taxonomy" id="35764"/>
    <lineage>
        <taxon>Bacteria</taxon>
        <taxon>Bacillati</taxon>
        <taxon>Actinomycetota</taxon>
        <taxon>Actinomycetes</taxon>
        <taxon>Streptosporangiales</taxon>
        <taxon>Streptosporangiaceae</taxon>
        <taxon>Streptosporangium</taxon>
    </lineage>
</organism>
<feature type="domain" description="IclR-ED" evidence="6">
    <location>
        <begin position="130"/>
        <end position="311"/>
    </location>
</feature>
<protein>
    <recommendedName>
        <fullName evidence="9">IclR family transcriptional regulator</fullName>
    </recommendedName>
</protein>
<evidence type="ECO:0000259" key="5">
    <source>
        <dbReference type="PROSITE" id="PS51077"/>
    </source>
</evidence>
<dbReference type="InterPro" id="IPR036390">
    <property type="entry name" value="WH_DNA-bd_sf"/>
</dbReference>
<keyword evidence="8" id="KW-1185">Reference proteome</keyword>
<accession>A0A9X7PHW6</accession>
<dbReference type="InterPro" id="IPR036388">
    <property type="entry name" value="WH-like_DNA-bd_sf"/>
</dbReference>
<evidence type="ECO:0000256" key="3">
    <source>
        <dbReference type="ARBA" id="ARBA00023163"/>
    </source>
</evidence>
<dbReference type="GO" id="GO:0003677">
    <property type="term" value="F:DNA binding"/>
    <property type="evidence" value="ECO:0007669"/>
    <property type="project" value="UniProtKB-KW"/>
</dbReference>
<evidence type="ECO:0000256" key="1">
    <source>
        <dbReference type="ARBA" id="ARBA00023015"/>
    </source>
</evidence>
<dbReference type="InterPro" id="IPR014757">
    <property type="entry name" value="Tscrpt_reg_IclR_C"/>
</dbReference>
<dbReference type="PANTHER" id="PTHR30136">
    <property type="entry name" value="HELIX-TURN-HELIX TRANSCRIPTIONAL REGULATOR, ICLR FAMILY"/>
    <property type="match status" value="1"/>
</dbReference>
<dbReference type="PROSITE" id="PS51078">
    <property type="entry name" value="ICLR_ED"/>
    <property type="match status" value="1"/>
</dbReference>
<feature type="region of interest" description="Disordered" evidence="4">
    <location>
        <begin position="1"/>
        <end position="25"/>
    </location>
</feature>
<dbReference type="PANTHER" id="PTHR30136:SF8">
    <property type="entry name" value="TRANSCRIPTIONAL REGULATORY PROTEIN"/>
    <property type="match status" value="1"/>
</dbReference>
<dbReference type="GO" id="GO:0045892">
    <property type="term" value="P:negative regulation of DNA-templated transcription"/>
    <property type="evidence" value="ECO:0007669"/>
    <property type="project" value="TreeGrafter"/>
</dbReference>
<evidence type="ECO:0000259" key="6">
    <source>
        <dbReference type="PROSITE" id="PS51078"/>
    </source>
</evidence>
<sequence length="311" mass="33577">MPGLGHQPRFLPRKPPGWPIGISGAGGVGKTGADLLVGVVRERIGGPCRRERSAMHEKDKRTRWGGMSEHGRRRRHRTVDRVVWILEAAARAPGGVTVAELARTVGAPASSVQDLVNGLVATGFLLEQNRRFRLGPAPHVLNLIAGRVVPRISQAELSELSRVAGAPVLLTVRVGLDAVYVARGGEDEVPRLVPLADRHVARPLLRTAAGRLLLAFTDEAERRGLLDELARDDPEGVAEFRSALPAIRASRISRSEGLADPEVSALAIPVTDGPVITGALALIHRRRGRSERLRLDRAAARLLAHLQESRT</sequence>
<evidence type="ECO:0000313" key="8">
    <source>
        <dbReference type="Proteomes" id="UP000242427"/>
    </source>
</evidence>
<feature type="compositionally biased region" description="Basic and acidic residues" evidence="4">
    <location>
        <begin position="52"/>
        <end position="62"/>
    </location>
</feature>
<keyword evidence="3" id="KW-0804">Transcription</keyword>